<dbReference type="RefSeq" id="WP_019468751.1">
    <property type="nucleotide sequence ID" value="NZ_BKAS01000020.1"/>
</dbReference>
<dbReference type="InterPro" id="IPR051402">
    <property type="entry name" value="KPR-Related"/>
</dbReference>
<dbReference type="GO" id="GO:0015940">
    <property type="term" value="P:pantothenate biosynthetic process"/>
    <property type="evidence" value="ECO:0007669"/>
    <property type="project" value="UniProtKB-UniPathway"/>
</dbReference>
<dbReference type="PANTHER" id="PTHR21708:SF26">
    <property type="entry name" value="2-DEHYDROPANTOATE 2-REDUCTASE"/>
    <property type="match status" value="1"/>
</dbReference>
<evidence type="ECO:0000256" key="1">
    <source>
        <dbReference type="ARBA" id="ARBA00007870"/>
    </source>
</evidence>
<dbReference type="PROSITE" id="PS51257">
    <property type="entry name" value="PROKAR_LIPOPROTEIN"/>
    <property type="match status" value="1"/>
</dbReference>
<comment type="catalytic activity">
    <reaction evidence="5">
        <text>(R)-pantoate + NADP(+) = 2-dehydropantoate + NADPH + H(+)</text>
        <dbReference type="Rhea" id="RHEA:16233"/>
        <dbReference type="ChEBI" id="CHEBI:11561"/>
        <dbReference type="ChEBI" id="CHEBI:15378"/>
        <dbReference type="ChEBI" id="CHEBI:15980"/>
        <dbReference type="ChEBI" id="CHEBI:57783"/>
        <dbReference type="ChEBI" id="CHEBI:58349"/>
        <dbReference type="EC" id="1.1.1.169"/>
    </reaction>
</comment>
<dbReference type="Proteomes" id="UP000034455">
    <property type="component" value="Unassembled WGS sequence"/>
</dbReference>
<dbReference type="InterPro" id="IPR013332">
    <property type="entry name" value="KPR_N"/>
</dbReference>
<keyword evidence="3 5" id="KW-0560">Oxidoreductase</keyword>
<dbReference type="EC" id="1.1.1.169" evidence="5"/>
<dbReference type="NCBIfam" id="NF009542">
    <property type="entry name" value="PRK12921.1-4"/>
    <property type="match status" value="1"/>
</dbReference>
<comment type="function">
    <text evidence="5">Catalyzes the NADPH-dependent reduction of ketopantoate into pantoic acid.</text>
</comment>
<evidence type="ECO:0000313" key="9">
    <source>
        <dbReference type="Proteomes" id="UP000034455"/>
    </source>
</evidence>
<evidence type="ECO:0000313" key="8">
    <source>
        <dbReference type="EMBL" id="KKI62798.1"/>
    </source>
</evidence>
<feature type="domain" description="Ketopantoate reductase N-terminal" evidence="6">
    <location>
        <begin position="4"/>
        <end position="130"/>
    </location>
</feature>
<comment type="catalytic activity">
    <reaction evidence="4">
        <text>6-phospho-D-gluconate + NADP(+) = D-ribulose 5-phosphate + CO2 + NADPH</text>
        <dbReference type="Rhea" id="RHEA:10116"/>
        <dbReference type="ChEBI" id="CHEBI:16526"/>
        <dbReference type="ChEBI" id="CHEBI:57783"/>
        <dbReference type="ChEBI" id="CHEBI:58121"/>
        <dbReference type="ChEBI" id="CHEBI:58349"/>
        <dbReference type="ChEBI" id="CHEBI:58759"/>
        <dbReference type="EC" id="1.1.1.44"/>
    </reaction>
</comment>
<dbReference type="Gene3D" id="1.10.1040.10">
    <property type="entry name" value="N-(1-d-carboxylethyl)-l-norvaline Dehydrogenase, domain 2"/>
    <property type="match status" value="1"/>
</dbReference>
<dbReference type="AlphaFoldDB" id="A0A0M2NYM6"/>
<name>A0A0M2NYM6_STACC</name>
<dbReference type="SUPFAM" id="SSF48179">
    <property type="entry name" value="6-phosphogluconate dehydrogenase C-terminal domain-like"/>
    <property type="match status" value="1"/>
</dbReference>
<evidence type="ECO:0000256" key="5">
    <source>
        <dbReference type="RuleBase" id="RU362068"/>
    </source>
</evidence>
<comment type="caution">
    <text evidence="8">The sequence shown here is derived from an EMBL/GenBank/DDBJ whole genome shotgun (WGS) entry which is preliminary data.</text>
</comment>
<dbReference type="InterPro" id="IPR036291">
    <property type="entry name" value="NAD(P)-bd_dom_sf"/>
</dbReference>
<dbReference type="GeneID" id="58097629"/>
<dbReference type="InterPro" id="IPR008927">
    <property type="entry name" value="6-PGluconate_DH-like_C_sf"/>
</dbReference>
<dbReference type="NCBIfam" id="TIGR00745">
    <property type="entry name" value="apbA_panE"/>
    <property type="match status" value="1"/>
</dbReference>
<dbReference type="UniPathway" id="UPA00028">
    <property type="reaction ID" value="UER00004"/>
</dbReference>
<protein>
    <recommendedName>
        <fullName evidence="5">2-dehydropantoate 2-reductase</fullName>
        <ecNumber evidence="5">1.1.1.169</ecNumber>
    </recommendedName>
    <alternativeName>
        <fullName evidence="5">Ketopantoate reductase</fullName>
    </alternativeName>
</protein>
<proteinExistence type="inferred from homology"/>
<dbReference type="GO" id="GO:0004616">
    <property type="term" value="F:phosphogluconate dehydrogenase (decarboxylating) activity"/>
    <property type="evidence" value="ECO:0007669"/>
    <property type="project" value="UniProtKB-EC"/>
</dbReference>
<evidence type="ECO:0000256" key="4">
    <source>
        <dbReference type="ARBA" id="ARBA00048640"/>
    </source>
</evidence>
<keyword evidence="2 5" id="KW-0521">NADP</keyword>
<dbReference type="InterPro" id="IPR003710">
    <property type="entry name" value="ApbA"/>
</dbReference>
<dbReference type="InterPro" id="IPR013752">
    <property type="entry name" value="KPA_reductase"/>
</dbReference>
<comment type="similarity">
    <text evidence="1 5">Belongs to the ketopantoate reductase family.</text>
</comment>
<evidence type="ECO:0000259" key="7">
    <source>
        <dbReference type="Pfam" id="PF08546"/>
    </source>
</evidence>
<dbReference type="GO" id="GO:0005737">
    <property type="term" value="C:cytoplasm"/>
    <property type="evidence" value="ECO:0007669"/>
    <property type="project" value="TreeGrafter"/>
</dbReference>
<keyword evidence="5" id="KW-0566">Pantothenate biosynthesis</keyword>
<dbReference type="PANTHER" id="PTHR21708">
    <property type="entry name" value="PROBABLE 2-DEHYDROPANTOATE 2-REDUCTASE"/>
    <property type="match status" value="1"/>
</dbReference>
<dbReference type="Pfam" id="PF02558">
    <property type="entry name" value="ApbA"/>
    <property type="match status" value="1"/>
</dbReference>
<dbReference type="PATRIC" id="fig|74704.6.peg.1910"/>
<dbReference type="SUPFAM" id="SSF51735">
    <property type="entry name" value="NAD(P)-binding Rossmann-fold domains"/>
    <property type="match status" value="1"/>
</dbReference>
<sequence>MKKIGIIGPGAVGSCITVQLLATEHKVYLIGRRNEHITYQDASNNVNIVLNVVKASDITEPLDIIFIAVKIPHLEGLYEQIKHLSQDTTIVILAQNGYGQHLKLPFPHIYQAVTYISGQKTAQHVIHFRDEILHLQQDDNTISLKKLLASSGLSLVLHKNIEVEIWYKLLVNLAINTVTALGIQPASILKQPHIKSLCISLLNEGYMIAKHSGINLSDNVIEEIMTIYQGYPDDMGTSMYYDVLSNTPLEIDGIQGFLYRQARKCKLTTPHLDTIYALLLSRHHTFLNNS</sequence>
<organism evidence="8 9">
    <name type="scientific">Staphylococcus cohnii subsp. cohnii</name>
    <dbReference type="NCBI Taxonomy" id="74704"/>
    <lineage>
        <taxon>Bacteria</taxon>
        <taxon>Bacillati</taxon>
        <taxon>Bacillota</taxon>
        <taxon>Bacilli</taxon>
        <taxon>Bacillales</taxon>
        <taxon>Staphylococcaceae</taxon>
        <taxon>Staphylococcus</taxon>
        <taxon>Staphylococcus cohnii species complex</taxon>
    </lineage>
</organism>
<dbReference type="GO" id="GO:0008677">
    <property type="term" value="F:2-dehydropantoate 2-reductase activity"/>
    <property type="evidence" value="ECO:0007669"/>
    <property type="project" value="UniProtKB-EC"/>
</dbReference>
<reference evidence="8 9" key="1">
    <citation type="submission" date="2015-03" db="EMBL/GenBank/DDBJ databases">
        <title>Genome Assembly of Staphylococcus cohnii subsp. cohnii strain G22B2.</title>
        <authorList>
            <person name="Nair G."/>
            <person name="Kaur G."/>
            <person name="Khatri I."/>
            <person name="Singh N.K."/>
            <person name="Sathyabama S."/>
            <person name="Maurya S.K."/>
            <person name="Subramanian S."/>
            <person name="Agrewala J.N."/>
            <person name="Mayilraj S."/>
        </authorList>
    </citation>
    <scope>NUCLEOTIDE SEQUENCE [LARGE SCALE GENOMIC DNA]</scope>
    <source>
        <strain evidence="8 9">G22B2</strain>
    </source>
</reference>
<dbReference type="Pfam" id="PF08546">
    <property type="entry name" value="ApbA_C"/>
    <property type="match status" value="1"/>
</dbReference>
<gene>
    <name evidence="8" type="ORF">UF66_1865</name>
</gene>
<evidence type="ECO:0000259" key="6">
    <source>
        <dbReference type="Pfam" id="PF02558"/>
    </source>
</evidence>
<dbReference type="EMBL" id="LAKJ01000030">
    <property type="protein sequence ID" value="KKI62798.1"/>
    <property type="molecule type" value="Genomic_DNA"/>
</dbReference>
<dbReference type="Gene3D" id="3.40.50.720">
    <property type="entry name" value="NAD(P)-binding Rossmann-like Domain"/>
    <property type="match status" value="1"/>
</dbReference>
<accession>A0A0M2NYM6</accession>
<evidence type="ECO:0000256" key="3">
    <source>
        <dbReference type="ARBA" id="ARBA00023002"/>
    </source>
</evidence>
<evidence type="ECO:0000256" key="2">
    <source>
        <dbReference type="ARBA" id="ARBA00022857"/>
    </source>
</evidence>
<feature type="domain" description="Ketopantoate reductase C-terminal" evidence="7">
    <location>
        <begin position="160"/>
        <end position="279"/>
    </location>
</feature>
<comment type="pathway">
    <text evidence="5">Cofactor biosynthesis; (R)-pantothenate biosynthesis; (R)-pantoate from 3-methyl-2-oxobutanoate: step 2/2.</text>
</comment>
<dbReference type="InterPro" id="IPR013328">
    <property type="entry name" value="6PGD_dom2"/>
</dbReference>